<dbReference type="STRING" id="246786.GS18_0207145"/>
<gene>
    <name evidence="4" type="ORF">GS18_0207145</name>
</gene>
<feature type="domain" description="LXG" evidence="3">
    <location>
        <begin position="1"/>
        <end position="235"/>
    </location>
</feature>
<dbReference type="RefSeq" id="WP_029566434.1">
    <property type="nucleotide sequence ID" value="NZ_JNVC02000002.1"/>
</dbReference>
<organism evidence="4 5">
    <name type="scientific">Metabacillus indicus</name>
    <name type="common">Bacillus indicus</name>
    <dbReference type="NCBI Taxonomy" id="246786"/>
    <lineage>
        <taxon>Bacteria</taxon>
        <taxon>Bacillati</taxon>
        <taxon>Bacillota</taxon>
        <taxon>Bacilli</taxon>
        <taxon>Bacillales</taxon>
        <taxon>Bacillaceae</taxon>
        <taxon>Metabacillus</taxon>
    </lineage>
</organism>
<keyword evidence="5" id="KW-1185">Reference proteome</keyword>
<evidence type="ECO:0000313" key="5">
    <source>
        <dbReference type="Proteomes" id="UP000028549"/>
    </source>
</evidence>
<reference evidence="4 5" key="1">
    <citation type="journal article" date="2005" name="Int. J. Syst. Evol. Microbiol.">
        <title>Bacillus cibi sp. nov., isolated from jeotgal, a traditional Korean fermented seafood.</title>
        <authorList>
            <person name="Yoon J.H."/>
            <person name="Lee C.H."/>
            <person name="Oh T.K."/>
        </authorList>
    </citation>
    <scope>NUCLEOTIDE SEQUENCE [LARGE SCALE GENOMIC DNA]</scope>
    <source>
        <strain evidence="4 5">DSM 16189</strain>
    </source>
</reference>
<dbReference type="AlphaFoldDB" id="A0A084H1A4"/>
<protein>
    <recommendedName>
        <fullName evidence="3">LXG domain-containing protein</fullName>
    </recommendedName>
</protein>
<evidence type="ECO:0000256" key="2">
    <source>
        <dbReference type="SAM" id="Coils"/>
    </source>
</evidence>
<dbReference type="OrthoDB" id="3261089at2"/>
<name>A0A084H1A4_METID</name>
<dbReference type="Proteomes" id="UP000028549">
    <property type="component" value="Unassembled WGS sequence"/>
</dbReference>
<sequence length="449" mass="49369">MKVLDVNSFQDGISATIKSIDKHNDEIKKLAESLHSFLSLGDSFKGNGPDAIRAFYQECHIPFLLFYERTLVEYRRALKSMSDAIRSVEPEKKGFIRESFLEQDLIEGLNKIQDTTIGLTDEVNKVLSHIQDITSINPLNDDKVIDGIQSTKKRVKKITEELNEMDQEQLKELENVEQNIAALKKYAHEMKGMFSSNKMSVSDFNIQQLQEMKSYNKLQDMIREKDWTALPVGSTEILLDVTVPISSAGSLFGTVTDGVAMFQTAYAVVRNDFSIKLVGDKYLIHGGEKIGLKTNSLKKFDKKYIDSQIKLGNLTNIAEHIKPAVAIKESIKNKIGIAGIVVTTAENIYINIQNHEPVTKIIGDAVVDTGVGVVTLAGGAAVSALSVSFGASILLAAGIGTGGTVGISYALDGLKFGKDEESISDKLKVEVEKGIDTAIGWFEEKNEND</sequence>
<dbReference type="PROSITE" id="PS51756">
    <property type="entry name" value="LXG"/>
    <property type="match status" value="1"/>
</dbReference>
<evidence type="ECO:0000256" key="1">
    <source>
        <dbReference type="ARBA" id="ARBA00034117"/>
    </source>
</evidence>
<comment type="caution">
    <text evidence="4">The sequence shown here is derived from an EMBL/GenBank/DDBJ whole genome shotgun (WGS) entry which is preliminary data.</text>
</comment>
<dbReference type="InterPro" id="IPR006829">
    <property type="entry name" value="LXG_dom"/>
</dbReference>
<evidence type="ECO:0000259" key="3">
    <source>
        <dbReference type="PROSITE" id="PS51756"/>
    </source>
</evidence>
<dbReference type="Pfam" id="PF04740">
    <property type="entry name" value="LXG"/>
    <property type="match status" value="1"/>
</dbReference>
<comment type="similarity">
    <text evidence="1">In the N-terminal section; belongs to the LXG family.</text>
</comment>
<keyword evidence="2" id="KW-0175">Coiled coil</keyword>
<accession>A0A084H1A4</accession>
<proteinExistence type="inferred from homology"/>
<feature type="coiled-coil region" evidence="2">
    <location>
        <begin position="148"/>
        <end position="193"/>
    </location>
</feature>
<dbReference type="EMBL" id="JNVC02000002">
    <property type="protein sequence ID" value="KEZ53366.1"/>
    <property type="molecule type" value="Genomic_DNA"/>
</dbReference>
<evidence type="ECO:0000313" key="4">
    <source>
        <dbReference type="EMBL" id="KEZ53366.1"/>
    </source>
</evidence>